<dbReference type="VEuPathDB" id="FungiDB:PEXP_026570"/>
<reference evidence="3 4" key="1">
    <citation type="journal article" date="2015" name="Mol. Plant Microbe Interact.">
        <title>Genome, transcriptome, and functional analyses of Penicillium expansum provide new insights into secondary metabolism and pathogenicity.</title>
        <authorList>
            <person name="Ballester A.R."/>
            <person name="Marcet-Houben M."/>
            <person name="Levin E."/>
            <person name="Sela N."/>
            <person name="Selma-Lazaro C."/>
            <person name="Carmona L."/>
            <person name="Wisniewski M."/>
            <person name="Droby S."/>
            <person name="Gonzalez-Candelas L."/>
            <person name="Gabaldon T."/>
        </authorList>
    </citation>
    <scope>NUCLEOTIDE SEQUENCE [LARGE SCALE GENOMIC DNA]</scope>
    <source>
        <strain evidence="3 4">MD-8</strain>
    </source>
</reference>
<dbReference type="EMBL" id="JQFZ01000155">
    <property type="protein sequence ID" value="KGO57029.1"/>
    <property type="molecule type" value="Genomic_DNA"/>
</dbReference>
<organism evidence="3 4">
    <name type="scientific">Penicillium expansum</name>
    <name type="common">Blue mold rot fungus</name>
    <dbReference type="NCBI Taxonomy" id="27334"/>
    <lineage>
        <taxon>Eukaryota</taxon>
        <taxon>Fungi</taxon>
        <taxon>Dikarya</taxon>
        <taxon>Ascomycota</taxon>
        <taxon>Pezizomycotina</taxon>
        <taxon>Eurotiomycetes</taxon>
        <taxon>Eurotiomycetidae</taxon>
        <taxon>Eurotiales</taxon>
        <taxon>Aspergillaceae</taxon>
        <taxon>Penicillium</taxon>
    </lineage>
</organism>
<keyword evidence="3" id="KW-0378">Hydrolase</keyword>
<name>A0A0A2JNR1_PENEN</name>
<sequence>MRLLPLRHGLAAGYSPLRLRTNTCRCFSSSQVHYELTPFTRRLFKLPSAPSPPSQHHNDLTTFLSYAEHISLPETSTVHVGTHYEYTVLQTLRRYALSLNRIGGRDDAGIDLVGTWHLPERERERALRVLVQCKSLKAKLGPNVVRELEGTFRQAPVGWRTGETVGVLVSPREATKGVRDTLARSAYPLFWMMIERDGTLKQALWNARAEELGIGPLGVETRYRTTEYAASGAATKEMLLTWDGCDIPDMDQVEQNLIEFAEQWVASWGMDLSETQKGELLDAIERVLPHDGSAQLLDRTISDTDRKKVIQALQERLQQQPISE</sequence>
<dbReference type="Proteomes" id="UP000030143">
    <property type="component" value="Unassembled WGS sequence"/>
</dbReference>
<dbReference type="RefSeq" id="XP_016598717.1">
    <property type="nucleotide sequence ID" value="XM_016737661.1"/>
</dbReference>
<dbReference type="InterPro" id="IPR018828">
    <property type="entry name" value="RRG7"/>
</dbReference>
<evidence type="ECO:0000256" key="2">
    <source>
        <dbReference type="ARBA" id="ARBA00023128"/>
    </source>
</evidence>
<keyword evidence="4" id="KW-1185">Reference proteome</keyword>
<evidence type="ECO:0000256" key="1">
    <source>
        <dbReference type="ARBA" id="ARBA00004173"/>
    </source>
</evidence>
<dbReference type="GeneID" id="27673080"/>
<dbReference type="PANTHER" id="PTHR28133:SF1">
    <property type="entry name" value="REQUIRED FOR RESPIRATORY GROWTH PROTEIN 7, MITOCHONDRIAL"/>
    <property type="match status" value="1"/>
</dbReference>
<dbReference type="InterPro" id="IPR011856">
    <property type="entry name" value="tRNA_endonuc-like_dom_sf"/>
</dbReference>
<proteinExistence type="predicted"/>
<evidence type="ECO:0000313" key="4">
    <source>
        <dbReference type="Proteomes" id="UP000030143"/>
    </source>
</evidence>
<accession>A0A0A2JNR1</accession>
<dbReference type="GO" id="GO:0004519">
    <property type="term" value="F:endonuclease activity"/>
    <property type="evidence" value="ECO:0007669"/>
    <property type="project" value="UniProtKB-KW"/>
</dbReference>
<keyword evidence="2" id="KW-0496">Mitochondrion</keyword>
<dbReference type="GO" id="GO:0003676">
    <property type="term" value="F:nucleic acid binding"/>
    <property type="evidence" value="ECO:0007669"/>
    <property type="project" value="InterPro"/>
</dbReference>
<dbReference type="HOGENOM" id="CLU_060368_1_0_1"/>
<comment type="subcellular location">
    <subcellularLocation>
        <location evidence="1">Mitochondrion</location>
    </subcellularLocation>
</comment>
<dbReference type="Gene3D" id="3.40.1350.10">
    <property type="match status" value="1"/>
</dbReference>
<dbReference type="Pfam" id="PF10356">
    <property type="entry name" value="RRG7"/>
    <property type="match status" value="2"/>
</dbReference>
<keyword evidence="3" id="KW-0255">Endonuclease</keyword>
<dbReference type="GO" id="GO:0005739">
    <property type="term" value="C:mitochondrion"/>
    <property type="evidence" value="ECO:0007669"/>
    <property type="project" value="UniProtKB-SubCell"/>
</dbReference>
<gene>
    <name evidence="3" type="ORF">PEX2_003830</name>
</gene>
<keyword evidence="3" id="KW-0540">Nuclease</keyword>
<evidence type="ECO:0000313" key="3">
    <source>
        <dbReference type="EMBL" id="KGO57029.1"/>
    </source>
</evidence>
<protein>
    <submittedName>
        <fullName evidence="3">Endonuclease TnsA, N-terminal/resolvase Hjc/tRNA endonuclease, C-terminal</fullName>
    </submittedName>
</protein>
<dbReference type="AlphaFoldDB" id="A0A0A2JNR1"/>
<comment type="caution">
    <text evidence="3">The sequence shown here is derived from an EMBL/GenBank/DDBJ whole genome shotgun (WGS) entry which is preliminary data.</text>
</comment>
<dbReference type="PANTHER" id="PTHR28133">
    <property type="entry name" value="REQUIRED FOR RESPIRATORY GROWTH PROTEIN 7, MITOCHONDRIAL"/>
    <property type="match status" value="1"/>
</dbReference>